<evidence type="ECO:0000256" key="5">
    <source>
        <dbReference type="ARBA" id="ARBA00022692"/>
    </source>
</evidence>
<feature type="transmembrane region" description="Helical" evidence="10">
    <location>
        <begin position="206"/>
        <end position="232"/>
    </location>
</feature>
<comment type="similarity">
    <text evidence="2 8">Belongs to the peptidase A24 family.</text>
</comment>
<proteinExistence type="inferred from homology"/>
<dbReference type="Gene3D" id="1.20.120.1220">
    <property type="match status" value="1"/>
</dbReference>
<dbReference type="GO" id="GO:0005886">
    <property type="term" value="C:plasma membrane"/>
    <property type="evidence" value="ECO:0007669"/>
    <property type="project" value="UniProtKB-SubCell"/>
</dbReference>
<keyword evidence="9" id="KW-0645">Protease</keyword>
<dbReference type="InterPro" id="IPR010627">
    <property type="entry name" value="Prepilin_pept_A24_N"/>
</dbReference>
<feature type="transmembrane region" description="Helical" evidence="10">
    <location>
        <begin position="244"/>
        <end position="260"/>
    </location>
</feature>
<evidence type="ECO:0000313" key="14">
    <source>
        <dbReference type="Proteomes" id="UP000280507"/>
    </source>
</evidence>
<dbReference type="AlphaFoldDB" id="A0A3M8Q4W5"/>
<dbReference type="GO" id="GO:0032259">
    <property type="term" value="P:methylation"/>
    <property type="evidence" value="ECO:0007669"/>
    <property type="project" value="UniProtKB-KW"/>
</dbReference>
<evidence type="ECO:0000256" key="8">
    <source>
        <dbReference type="RuleBase" id="RU003793"/>
    </source>
</evidence>
<keyword evidence="7 10" id="KW-0472">Membrane</keyword>
<keyword evidence="5 9" id="KW-0812">Transmembrane</keyword>
<evidence type="ECO:0000256" key="1">
    <source>
        <dbReference type="ARBA" id="ARBA00004429"/>
    </source>
</evidence>
<keyword evidence="6 10" id="KW-1133">Transmembrane helix</keyword>
<evidence type="ECO:0000256" key="7">
    <source>
        <dbReference type="ARBA" id="ARBA00023136"/>
    </source>
</evidence>
<dbReference type="GO" id="GO:0008168">
    <property type="term" value="F:methyltransferase activity"/>
    <property type="evidence" value="ECO:0007669"/>
    <property type="project" value="UniProtKB-KW"/>
</dbReference>
<keyword evidence="14" id="KW-1185">Reference proteome</keyword>
<keyword evidence="9" id="KW-0511">Multifunctional enzyme</keyword>
<dbReference type="GO" id="GO:0006465">
    <property type="term" value="P:signal peptide processing"/>
    <property type="evidence" value="ECO:0007669"/>
    <property type="project" value="TreeGrafter"/>
</dbReference>
<keyword evidence="9" id="KW-0489">Methyltransferase</keyword>
<dbReference type="PANTHER" id="PTHR30487:SF0">
    <property type="entry name" value="PREPILIN LEADER PEPTIDASE_N-METHYLTRANSFERASE-RELATED"/>
    <property type="match status" value="1"/>
</dbReference>
<dbReference type="Proteomes" id="UP000280507">
    <property type="component" value="Unassembled WGS sequence"/>
</dbReference>
<dbReference type="EC" id="2.1.1.-" evidence="9"/>
<dbReference type="RefSeq" id="WP_123095660.1">
    <property type="nucleotide sequence ID" value="NZ_RIZG01000004.1"/>
</dbReference>
<evidence type="ECO:0000256" key="10">
    <source>
        <dbReference type="SAM" id="Phobius"/>
    </source>
</evidence>
<evidence type="ECO:0000256" key="6">
    <source>
        <dbReference type="ARBA" id="ARBA00022989"/>
    </source>
</evidence>
<evidence type="ECO:0000256" key="9">
    <source>
        <dbReference type="RuleBase" id="RU003794"/>
    </source>
</evidence>
<accession>A0A3M8Q4W5</accession>
<reference evidence="13 14" key="1">
    <citation type="journal article" date="2012" name="Int. J. Syst. Evol. Microbiol.">
        <title>Marinomonas hwangdonensis sp. nov., isolated from seawater.</title>
        <authorList>
            <person name="Jung Y.T."/>
            <person name="Oh T.K."/>
            <person name="Yoon J.H."/>
        </authorList>
    </citation>
    <scope>NUCLEOTIDE SEQUENCE [LARGE SCALE GENOMIC DNA]</scope>
    <source>
        <strain evidence="13 14">HDW-15</strain>
    </source>
</reference>
<dbReference type="GO" id="GO:0004190">
    <property type="term" value="F:aspartic-type endopeptidase activity"/>
    <property type="evidence" value="ECO:0007669"/>
    <property type="project" value="UniProtKB-EC"/>
</dbReference>
<dbReference type="InterPro" id="IPR050882">
    <property type="entry name" value="Prepilin_peptidase/N-MTase"/>
</dbReference>
<evidence type="ECO:0000256" key="3">
    <source>
        <dbReference type="ARBA" id="ARBA00022475"/>
    </source>
</evidence>
<dbReference type="InterPro" id="IPR000045">
    <property type="entry name" value="Prepilin_IV_endopep_pep"/>
</dbReference>
<gene>
    <name evidence="13" type="ORF">EBI00_09335</name>
</gene>
<dbReference type="Pfam" id="PF06750">
    <property type="entry name" value="A24_N_bact"/>
    <property type="match status" value="1"/>
</dbReference>
<keyword evidence="9" id="KW-0378">Hydrolase</keyword>
<comment type="catalytic activity">
    <reaction evidence="9">
        <text>Typically cleaves a -Gly-|-Phe- bond to release an N-terminal, basic peptide of 5-8 residues from type IV prepilin, and then N-methylates the new N-terminal amino group, the methyl donor being S-adenosyl-L-methionine.</text>
        <dbReference type="EC" id="3.4.23.43"/>
    </reaction>
</comment>
<dbReference type="OrthoDB" id="9789291at2"/>
<feature type="domain" description="Prepilin peptidase A24 N-terminal" evidence="12">
    <location>
        <begin position="16"/>
        <end position="114"/>
    </location>
</feature>
<keyword evidence="3" id="KW-1003">Cell membrane</keyword>
<sequence>MLTDFFDYLVYCSIVLCVGSFAAAYTVRWPIKSRYLWEKEAHHILSLPFKQAAPTLITAKRSHCVHCHHPLPWYDLIPIVSFVWLKGKCRSCQHPLSLRYPIIESLHVIFCLPLPWLTDSLYELLLHSCIISALIVAATIDLEHKLIPDECNGLILFASLLLNLSSDHLESSVMGLLIGFSLIYFLRKGYLIVRQSEGIGLGDAKLLAALGAWLGAAHLPLLLLGASVSGILYTVLSNKNRQDYMAFGPFLIFSAMCVFYL</sequence>
<feature type="domain" description="Prepilin type IV endopeptidase peptidase" evidence="11">
    <location>
        <begin position="130"/>
        <end position="235"/>
    </location>
</feature>
<evidence type="ECO:0000313" key="13">
    <source>
        <dbReference type="EMBL" id="RNF51147.1"/>
    </source>
</evidence>
<comment type="caution">
    <text evidence="13">The sequence shown here is derived from an EMBL/GenBank/DDBJ whole genome shotgun (WGS) entry which is preliminary data.</text>
</comment>
<dbReference type="Pfam" id="PF01478">
    <property type="entry name" value="Peptidase_A24"/>
    <property type="match status" value="1"/>
</dbReference>
<protein>
    <recommendedName>
        <fullName evidence="9">Prepilin leader peptidase/N-methyltransferase</fullName>
        <ecNumber evidence="9">2.1.1.-</ecNumber>
        <ecNumber evidence="9">3.4.23.43</ecNumber>
    </recommendedName>
</protein>
<dbReference type="EC" id="3.4.23.43" evidence="9"/>
<name>A0A3M8Q4W5_9GAMM</name>
<evidence type="ECO:0000256" key="4">
    <source>
        <dbReference type="ARBA" id="ARBA00022519"/>
    </source>
</evidence>
<evidence type="ECO:0000259" key="11">
    <source>
        <dbReference type="Pfam" id="PF01478"/>
    </source>
</evidence>
<dbReference type="PRINTS" id="PR00864">
    <property type="entry name" value="PREPILNPTASE"/>
</dbReference>
<feature type="transmembrane region" description="Helical" evidence="10">
    <location>
        <begin position="169"/>
        <end position="186"/>
    </location>
</feature>
<keyword evidence="4" id="KW-0997">Cell inner membrane</keyword>
<organism evidence="13 14">
    <name type="scientific">Marinomonas hwangdonensis</name>
    <dbReference type="NCBI Taxonomy" id="1053647"/>
    <lineage>
        <taxon>Bacteria</taxon>
        <taxon>Pseudomonadati</taxon>
        <taxon>Pseudomonadota</taxon>
        <taxon>Gammaproteobacteria</taxon>
        <taxon>Oceanospirillales</taxon>
        <taxon>Oceanospirillaceae</taxon>
        <taxon>Marinomonas</taxon>
    </lineage>
</organism>
<feature type="transmembrane region" description="Helical" evidence="10">
    <location>
        <begin position="6"/>
        <end position="27"/>
    </location>
</feature>
<dbReference type="PANTHER" id="PTHR30487">
    <property type="entry name" value="TYPE 4 PREPILIN-LIKE PROTEINS LEADER PEPTIDE-PROCESSING ENZYME"/>
    <property type="match status" value="1"/>
</dbReference>
<evidence type="ECO:0000256" key="2">
    <source>
        <dbReference type="ARBA" id="ARBA00005801"/>
    </source>
</evidence>
<dbReference type="EMBL" id="RIZG01000004">
    <property type="protein sequence ID" value="RNF51147.1"/>
    <property type="molecule type" value="Genomic_DNA"/>
</dbReference>
<evidence type="ECO:0000259" key="12">
    <source>
        <dbReference type="Pfam" id="PF06750"/>
    </source>
</evidence>
<comment type="subcellular location">
    <subcellularLocation>
        <location evidence="1">Cell inner membrane</location>
        <topology evidence="1">Multi-pass membrane protein</topology>
    </subcellularLocation>
    <subcellularLocation>
        <location evidence="9">Cell membrane</location>
        <topology evidence="9">Multi-pass membrane protein</topology>
    </subcellularLocation>
</comment>
<dbReference type="InterPro" id="IPR014032">
    <property type="entry name" value="Peptidase_A24A_bac"/>
</dbReference>
<keyword evidence="9" id="KW-0808">Transferase</keyword>
<comment type="function">
    <text evidence="9">Plays an essential role in type IV pili and type II pseudopili formation by proteolytically removing the leader sequence from substrate proteins and subsequently monomethylating the alpha-amino group of the newly exposed N-terminal phenylalanine.</text>
</comment>